<comment type="caution">
    <text evidence="1">The sequence shown here is derived from an EMBL/GenBank/DDBJ whole genome shotgun (WGS) entry which is preliminary data.</text>
</comment>
<gene>
    <name evidence="1" type="ORF">ECRASSUSDP1_LOCUS3862</name>
</gene>
<proteinExistence type="predicted"/>
<evidence type="ECO:0000313" key="2">
    <source>
        <dbReference type="Proteomes" id="UP001295684"/>
    </source>
</evidence>
<organism evidence="1 2">
    <name type="scientific">Euplotes crassus</name>
    <dbReference type="NCBI Taxonomy" id="5936"/>
    <lineage>
        <taxon>Eukaryota</taxon>
        <taxon>Sar</taxon>
        <taxon>Alveolata</taxon>
        <taxon>Ciliophora</taxon>
        <taxon>Intramacronucleata</taxon>
        <taxon>Spirotrichea</taxon>
        <taxon>Hypotrichia</taxon>
        <taxon>Euplotida</taxon>
        <taxon>Euplotidae</taxon>
        <taxon>Moneuplotes</taxon>
    </lineage>
</organism>
<dbReference type="Proteomes" id="UP001295684">
    <property type="component" value="Unassembled WGS sequence"/>
</dbReference>
<keyword evidence="2" id="KW-1185">Reference proteome</keyword>
<accession>A0AAD1U605</accession>
<dbReference type="AlphaFoldDB" id="A0AAD1U605"/>
<sequence length="583" mass="68645">MESKLVSCGLFLKLGQISQILPFYGYTDQCNIMMSTLSSETRKIWHDYEDIFVSKFLIDNRRDLDLSCLIYSATEKDQVLLNKSKYSNVLTVLNKIFEDYPMKLCNRLKFWLKYFKIPPMEFSHDLSELSKFLEYFLNPEIQEFLFGRNKDEFSKLIFRKILIIQPYREMSEEAHKICKILKGMKGEHDLRLEDENGSILYSINYPVEELNELEKACILEPDLAFLEEYKIKHVTTTWRKDPFKDRNIIIYDTEFKLANCVSITNEESLQFSIRTLEKYYGNKAMVHLNFILRDFSLLPQLLDGICHNFKWFSLQLKSVEAKRHYAAKCEKCAVISYDTDLDEISIYMVPEFTISFSDFHVVDPQNDMFMILSNFINFQSKKLVKQEKSIESWRKYLAQFGTNCVAFLKKSVRELTLYDENTAINMKSLQNCNIFIKSSEQDISTFNQNLSELDSGVKISKIDTQFVLNEKDRWSRLEIGSLCHLFSNTVRELTLTKKTVGILAELKAKDLYLHKLRINSNCIQYLDLLAPDTDDGLLQKTPMIDYIYVDIIFYNLTEEELNILKRFTFSIIVIKLKEIDINY</sequence>
<reference evidence="1" key="1">
    <citation type="submission" date="2023-07" db="EMBL/GenBank/DDBJ databases">
        <authorList>
            <consortium name="AG Swart"/>
            <person name="Singh M."/>
            <person name="Singh A."/>
            <person name="Seah K."/>
            <person name="Emmerich C."/>
        </authorList>
    </citation>
    <scope>NUCLEOTIDE SEQUENCE</scope>
    <source>
        <strain evidence="1">DP1</strain>
    </source>
</reference>
<dbReference type="EMBL" id="CAMPGE010003695">
    <property type="protein sequence ID" value="CAI2362538.1"/>
    <property type="molecule type" value="Genomic_DNA"/>
</dbReference>
<name>A0AAD1U605_EUPCR</name>
<protein>
    <submittedName>
        <fullName evidence="1">Uncharacterized protein</fullName>
    </submittedName>
</protein>
<evidence type="ECO:0000313" key="1">
    <source>
        <dbReference type="EMBL" id="CAI2362538.1"/>
    </source>
</evidence>